<dbReference type="SUPFAM" id="SSF52047">
    <property type="entry name" value="RNI-like"/>
    <property type="match status" value="1"/>
</dbReference>
<proteinExistence type="predicted"/>
<organism evidence="3 4">
    <name type="scientific">Saprolegnia parasitica (strain CBS 223.65)</name>
    <dbReference type="NCBI Taxonomy" id="695850"/>
    <lineage>
        <taxon>Eukaryota</taxon>
        <taxon>Sar</taxon>
        <taxon>Stramenopiles</taxon>
        <taxon>Oomycota</taxon>
        <taxon>Saprolegniomycetes</taxon>
        <taxon>Saprolegniales</taxon>
        <taxon>Saprolegniaceae</taxon>
        <taxon>Saprolegnia</taxon>
    </lineage>
</organism>
<gene>
    <name evidence="3" type="ORF">SPRG_07274</name>
</gene>
<dbReference type="Proteomes" id="UP000030745">
    <property type="component" value="Unassembled WGS sequence"/>
</dbReference>
<protein>
    <submittedName>
        <fullName evidence="3">Uncharacterized protein</fullName>
    </submittedName>
</protein>
<accession>A0A067CN69</accession>
<keyword evidence="4" id="KW-1185">Reference proteome</keyword>
<dbReference type="OrthoDB" id="200924at2759"/>
<evidence type="ECO:0000256" key="1">
    <source>
        <dbReference type="ARBA" id="ARBA00022729"/>
    </source>
</evidence>
<dbReference type="Pfam" id="PF00560">
    <property type="entry name" value="LRR_1"/>
    <property type="match status" value="1"/>
</dbReference>
<evidence type="ECO:0000313" key="4">
    <source>
        <dbReference type="Proteomes" id="UP000030745"/>
    </source>
</evidence>
<dbReference type="PANTHER" id="PTHR24373:SF275">
    <property type="entry name" value="TIR DOMAIN-CONTAINING PROTEIN"/>
    <property type="match status" value="1"/>
</dbReference>
<reference evidence="3 4" key="1">
    <citation type="journal article" date="2013" name="PLoS Genet.">
        <title>Distinctive expansion of potential virulence genes in the genome of the oomycete fish pathogen Saprolegnia parasitica.</title>
        <authorList>
            <person name="Jiang R.H."/>
            <person name="de Bruijn I."/>
            <person name="Haas B.J."/>
            <person name="Belmonte R."/>
            <person name="Lobach L."/>
            <person name="Christie J."/>
            <person name="van den Ackerveken G."/>
            <person name="Bottin A."/>
            <person name="Bulone V."/>
            <person name="Diaz-Moreno S.M."/>
            <person name="Dumas B."/>
            <person name="Fan L."/>
            <person name="Gaulin E."/>
            <person name="Govers F."/>
            <person name="Grenville-Briggs L.J."/>
            <person name="Horner N.R."/>
            <person name="Levin J.Z."/>
            <person name="Mammella M."/>
            <person name="Meijer H.J."/>
            <person name="Morris P."/>
            <person name="Nusbaum C."/>
            <person name="Oome S."/>
            <person name="Phillips A.J."/>
            <person name="van Rooyen D."/>
            <person name="Rzeszutek E."/>
            <person name="Saraiva M."/>
            <person name="Secombes C.J."/>
            <person name="Seidl M.F."/>
            <person name="Snel B."/>
            <person name="Stassen J.H."/>
            <person name="Sykes S."/>
            <person name="Tripathy S."/>
            <person name="van den Berg H."/>
            <person name="Vega-Arreguin J.C."/>
            <person name="Wawra S."/>
            <person name="Young S.K."/>
            <person name="Zeng Q."/>
            <person name="Dieguez-Uribeondo J."/>
            <person name="Russ C."/>
            <person name="Tyler B.M."/>
            <person name="van West P."/>
        </authorList>
    </citation>
    <scope>NUCLEOTIDE SEQUENCE [LARGE SCALE GENOMIC DNA]</scope>
    <source>
        <strain evidence="3 4">CBS 223.65</strain>
    </source>
</reference>
<dbReference type="GeneID" id="24129558"/>
<sequence>MGKDELVAKKARREEHLRTIYATLEAIVPTYETAIATLEASVASNRTPRGVEQWFFLYLRIVDLGVQIRRGELRHRSSARIQYKSLTKTVHANATTNGLGIDDANVLINDLEKIHRQLKKRKPMQLDMLESQFDILDRDTIGPLDKRLFECKRSMESMRSTYYSSCAIVVHGDLHVELVIKDGIDIVLTSRRICTSMAVCACAPDAEPWRSFAITESLPPVKKPTPRPITEETNDAPSLNDLKKSFGVDVDERERTTEAFHNEVLGLAPVDSAPSLPDARVKRRCLPLQQAVQKEVTSALDAYSQSTVHAILAALKLMGPPIPAGSVPCAVRFHLIEWSSSASSIDKVSMVANIATSANLHVAKWVMQDMTLSVAEVSSLSTHLAQNACFRHVIELDLRGLLTPFTVFSSLLASVATLPLLESLDLSYNSLHAHGPELAAVLKLCPRLRSLHLEQCRLEGLEPHLLQGLEDSGGLLETLVLADNTLDGSFLEALWALLPTLSLHTLDLRHVQTHQPDTIAFRSLSTLQHLLLDASTLLQSASFVSSLNSALIDESCVLRTLSLQCTSPPQDAMVELLGHVTHYGQLERLSLLGVPSLPPLHLLVCAGLAKCAELDLTLQLAALPPFIESLSEARLPALKHLRVRISPPASPEAIESLRGDVLQRLPAIKTIEITSRAV</sequence>
<dbReference type="PANTHER" id="PTHR24373">
    <property type="entry name" value="SLIT RELATED LEUCINE-RICH REPEAT NEURONAL PROTEIN"/>
    <property type="match status" value="1"/>
</dbReference>
<keyword evidence="1" id="KW-0732">Signal</keyword>
<dbReference type="EMBL" id="KK583214">
    <property type="protein sequence ID" value="KDO27996.1"/>
    <property type="molecule type" value="Genomic_DNA"/>
</dbReference>
<evidence type="ECO:0000313" key="3">
    <source>
        <dbReference type="EMBL" id="KDO27996.1"/>
    </source>
</evidence>
<dbReference type="InterPro" id="IPR001611">
    <property type="entry name" value="Leu-rich_rpt"/>
</dbReference>
<dbReference type="VEuPathDB" id="FungiDB:SPRG_07274"/>
<feature type="region of interest" description="Disordered" evidence="2">
    <location>
        <begin position="220"/>
        <end position="242"/>
    </location>
</feature>
<name>A0A067CN69_SAPPC</name>
<dbReference type="AlphaFoldDB" id="A0A067CN69"/>
<dbReference type="InterPro" id="IPR032675">
    <property type="entry name" value="LRR_dom_sf"/>
</dbReference>
<dbReference type="RefSeq" id="XP_012201444.1">
    <property type="nucleotide sequence ID" value="XM_012346054.1"/>
</dbReference>
<dbReference type="KEGG" id="spar:SPRG_07274"/>
<dbReference type="Gene3D" id="3.80.10.10">
    <property type="entry name" value="Ribonuclease Inhibitor"/>
    <property type="match status" value="1"/>
</dbReference>
<evidence type="ECO:0000256" key="2">
    <source>
        <dbReference type="SAM" id="MobiDB-lite"/>
    </source>
</evidence>
<dbReference type="InterPro" id="IPR050328">
    <property type="entry name" value="Dev_Immune_Receptor"/>
</dbReference>